<evidence type="ECO:0000313" key="2">
    <source>
        <dbReference type="EMBL" id="ETO34784.1"/>
    </source>
</evidence>
<feature type="compositionally biased region" description="Low complexity" evidence="1">
    <location>
        <begin position="117"/>
        <end position="126"/>
    </location>
</feature>
<feature type="compositionally biased region" description="Basic and acidic residues" evidence="1">
    <location>
        <begin position="167"/>
        <end position="187"/>
    </location>
</feature>
<feature type="region of interest" description="Disordered" evidence="1">
    <location>
        <begin position="99"/>
        <end position="224"/>
    </location>
</feature>
<feature type="region of interest" description="Disordered" evidence="1">
    <location>
        <begin position="539"/>
        <end position="605"/>
    </location>
</feature>
<dbReference type="AlphaFoldDB" id="X6P9N7"/>
<feature type="compositionally biased region" description="Polar residues" evidence="1">
    <location>
        <begin position="197"/>
        <end position="218"/>
    </location>
</feature>
<feature type="compositionally biased region" description="Basic residues" evidence="1">
    <location>
        <begin position="102"/>
        <end position="114"/>
    </location>
</feature>
<keyword evidence="3" id="KW-1185">Reference proteome</keyword>
<feature type="compositionally biased region" description="Polar residues" evidence="1">
    <location>
        <begin position="473"/>
        <end position="491"/>
    </location>
</feature>
<sequence length="636" mass="72543">MSFSSQADSGTGSEYTNETEPGVFEVEEILGDKWDELRQVWIYQVHWKAFGLVQTIYYQWRKKSRYNNNNVCLFLFCFTKKEIKNCDYLETKLEQELNEKKEKKKNKRSKRKRERTSSASSGNDSSYDPTEGSQNSKGRTSSKKSKKSKKKRSLSKQDESDPIPNPKELESKNEHDDAKQTERKEADEVYLIAVDINKTQQDKSSCSVSQSNSDPFETNANANENENIHIEAVCSGNNAKENDNGNALSQFRQDAINNWKNKNKQKKMSTMKAVEFLEEMKMASSKYRKLNTNERVDTNNQIPAGLLKTKIREIHQKPRAQHCKSVRFNLEQDIDEILEATPRKSAYSFPFENKQDNRDSCHHHHINGDNIPTISAFPPPLPIINDYFQRNTPRSPNKYNSFDRNARTKHNSRTYSHEEPPPLPTIESDTPTVAATRESFSSLSVSIGNEMVKQIKTPDSACEDDGEDKEKSNQQPMENTSIQNSRVDTTITDAVIPKTPQTPSSDNDEMQQKTDNFQVKISSSHVDNNKELDYNINQSTKSSYSNDSSMQLPQRDVNVSTSNQTNNLPKTPDSDDDKEDDCTQTTIAPSIPVAPSIPSISNYGIENKSKISTSVKWNYKTMAQQPIPSDERRTKQ</sequence>
<accession>X6P9N7</accession>
<feature type="compositionally biased region" description="Basic residues" evidence="1">
    <location>
        <begin position="140"/>
        <end position="154"/>
    </location>
</feature>
<feature type="compositionally biased region" description="Polar residues" evidence="1">
    <location>
        <begin position="539"/>
        <end position="569"/>
    </location>
</feature>
<protein>
    <submittedName>
        <fullName evidence="2">Uncharacterized protein</fullName>
    </submittedName>
</protein>
<dbReference type="Proteomes" id="UP000023152">
    <property type="component" value="Unassembled WGS sequence"/>
</dbReference>
<feature type="region of interest" description="Disordered" evidence="1">
    <location>
        <begin position="386"/>
        <end position="429"/>
    </location>
</feature>
<reference evidence="2 3" key="1">
    <citation type="journal article" date="2013" name="Curr. Biol.">
        <title>The Genome of the Foraminiferan Reticulomyxa filosa.</title>
        <authorList>
            <person name="Glockner G."/>
            <person name="Hulsmann N."/>
            <person name="Schleicher M."/>
            <person name="Noegel A.A."/>
            <person name="Eichinger L."/>
            <person name="Gallinger C."/>
            <person name="Pawlowski J."/>
            <person name="Sierra R."/>
            <person name="Euteneuer U."/>
            <person name="Pillet L."/>
            <person name="Moustafa A."/>
            <person name="Platzer M."/>
            <person name="Groth M."/>
            <person name="Szafranski K."/>
            <person name="Schliwa M."/>
        </authorList>
    </citation>
    <scope>NUCLEOTIDE SEQUENCE [LARGE SCALE GENOMIC DNA]</scope>
</reference>
<feature type="compositionally biased region" description="Low complexity" evidence="1">
    <location>
        <begin position="583"/>
        <end position="601"/>
    </location>
</feature>
<name>X6P9N7_RETFI</name>
<evidence type="ECO:0000313" key="3">
    <source>
        <dbReference type="Proteomes" id="UP000023152"/>
    </source>
</evidence>
<organism evidence="2 3">
    <name type="scientific">Reticulomyxa filosa</name>
    <dbReference type="NCBI Taxonomy" id="46433"/>
    <lineage>
        <taxon>Eukaryota</taxon>
        <taxon>Sar</taxon>
        <taxon>Rhizaria</taxon>
        <taxon>Retaria</taxon>
        <taxon>Foraminifera</taxon>
        <taxon>Monothalamids</taxon>
        <taxon>Reticulomyxidae</taxon>
        <taxon>Reticulomyxa</taxon>
    </lineage>
</organism>
<gene>
    <name evidence="2" type="ORF">RFI_02303</name>
</gene>
<feature type="compositionally biased region" description="Polar residues" evidence="1">
    <location>
        <begin position="388"/>
        <end position="403"/>
    </location>
</feature>
<proteinExistence type="predicted"/>
<comment type="caution">
    <text evidence="2">The sequence shown here is derived from an EMBL/GenBank/DDBJ whole genome shotgun (WGS) entry which is preliminary data.</text>
</comment>
<dbReference type="EMBL" id="ASPP01002283">
    <property type="protein sequence ID" value="ETO34784.1"/>
    <property type="molecule type" value="Genomic_DNA"/>
</dbReference>
<feature type="region of interest" description="Disordered" evidence="1">
    <location>
        <begin position="451"/>
        <end position="491"/>
    </location>
</feature>
<evidence type="ECO:0000256" key="1">
    <source>
        <dbReference type="SAM" id="MobiDB-lite"/>
    </source>
</evidence>